<dbReference type="Gene3D" id="6.10.140.2220">
    <property type="match status" value="1"/>
</dbReference>
<dbReference type="PANTHER" id="PTHR11102:SF147">
    <property type="entry name" value="SEL1L ADAPTOR SUBUNIT OF ERAD E3 UBIQUITIN LIGASE"/>
    <property type="match status" value="1"/>
</dbReference>
<dbReference type="PROSITE" id="PS01360">
    <property type="entry name" value="ZF_MYND_1"/>
    <property type="match status" value="1"/>
</dbReference>
<evidence type="ECO:0000259" key="7">
    <source>
        <dbReference type="PROSITE" id="PS50865"/>
    </source>
</evidence>
<reference evidence="8 9" key="1">
    <citation type="journal article" date="2012" name="Genome Biol.">
        <title>Genome and low-iron response of an oceanic diatom adapted to chronic iron limitation.</title>
        <authorList>
            <person name="Lommer M."/>
            <person name="Specht M."/>
            <person name="Roy A.S."/>
            <person name="Kraemer L."/>
            <person name="Andreson R."/>
            <person name="Gutowska M.A."/>
            <person name="Wolf J."/>
            <person name="Bergner S.V."/>
            <person name="Schilhabel M.B."/>
            <person name="Klostermeier U.C."/>
            <person name="Beiko R.G."/>
            <person name="Rosenstiel P."/>
            <person name="Hippler M."/>
            <person name="Laroche J."/>
        </authorList>
    </citation>
    <scope>NUCLEOTIDE SEQUENCE [LARGE SCALE GENOMIC DNA]</scope>
    <source>
        <strain evidence="8 9">CCMP1005</strain>
    </source>
</reference>
<dbReference type="SMART" id="SM00671">
    <property type="entry name" value="SEL1"/>
    <property type="match status" value="3"/>
</dbReference>
<evidence type="ECO:0000256" key="5">
    <source>
        <dbReference type="PROSITE-ProRule" id="PRU00134"/>
    </source>
</evidence>
<comment type="similarity">
    <text evidence="4">Belongs to the sel-1 family.</text>
</comment>
<dbReference type="GO" id="GO:0036503">
    <property type="term" value="P:ERAD pathway"/>
    <property type="evidence" value="ECO:0007669"/>
    <property type="project" value="TreeGrafter"/>
</dbReference>
<dbReference type="SUPFAM" id="SSF144232">
    <property type="entry name" value="HIT/MYND zinc finger-like"/>
    <property type="match status" value="1"/>
</dbReference>
<dbReference type="Pfam" id="PF08238">
    <property type="entry name" value="Sel1"/>
    <property type="match status" value="3"/>
</dbReference>
<evidence type="ECO:0000313" key="8">
    <source>
        <dbReference type="EMBL" id="EJK45066.1"/>
    </source>
</evidence>
<feature type="domain" description="MYND-type" evidence="7">
    <location>
        <begin position="364"/>
        <end position="405"/>
    </location>
</feature>
<keyword evidence="2 5" id="KW-0863">Zinc-finger</keyword>
<evidence type="ECO:0000256" key="2">
    <source>
        <dbReference type="ARBA" id="ARBA00022771"/>
    </source>
</evidence>
<evidence type="ECO:0000313" key="9">
    <source>
        <dbReference type="Proteomes" id="UP000266841"/>
    </source>
</evidence>
<keyword evidence="1" id="KW-0479">Metal-binding</keyword>
<keyword evidence="3" id="KW-0862">Zinc</keyword>
<dbReference type="GO" id="GO:0008270">
    <property type="term" value="F:zinc ion binding"/>
    <property type="evidence" value="ECO:0007669"/>
    <property type="project" value="UniProtKB-KW"/>
</dbReference>
<organism evidence="8 9">
    <name type="scientific">Thalassiosira oceanica</name>
    <name type="common">Marine diatom</name>
    <dbReference type="NCBI Taxonomy" id="159749"/>
    <lineage>
        <taxon>Eukaryota</taxon>
        <taxon>Sar</taxon>
        <taxon>Stramenopiles</taxon>
        <taxon>Ochrophyta</taxon>
        <taxon>Bacillariophyta</taxon>
        <taxon>Coscinodiscophyceae</taxon>
        <taxon>Thalassiosirophycidae</taxon>
        <taxon>Thalassiosirales</taxon>
        <taxon>Thalassiosiraceae</taxon>
        <taxon>Thalassiosira</taxon>
    </lineage>
</organism>
<evidence type="ECO:0000256" key="1">
    <source>
        <dbReference type="ARBA" id="ARBA00022723"/>
    </source>
</evidence>
<gene>
    <name evidence="8" type="ORF">THAOC_36341</name>
</gene>
<dbReference type="InterPro" id="IPR011990">
    <property type="entry name" value="TPR-like_helical_dom_sf"/>
</dbReference>
<dbReference type="PROSITE" id="PS50865">
    <property type="entry name" value="ZF_MYND_2"/>
    <property type="match status" value="1"/>
</dbReference>
<sequence>RQESASKAFIQLTTVRRASRGSPRQICEYFSSNIADPQHVHGYRGEDVAVLAHNLAAQAHPDRVDEPSLVGQVDRLRGQCSTFILERIVALSFKIRTSSMEHQLVHAAGPEGCPDRVGDGLVSYFFGGEAKKTCALRSPAPRDPPMSSRAAGCSRRVSSDAPWPPRCWISERPSPCSSRGGSPRSRDGAARPSPWLFRLVSASWMMCGRERGGGSNDTPFPRYFVSVVRPRRGTAAELTPPDGNAWTGEVDWGETGDRGRRSASKKEVPRLLYYLHKSRCPLVDKDRSVGSSLVDRRAHCQRRWGARGVDRGGSADGVSLAAHFKPSPGRDQLTPQCLLNSPQPCPNRTMNCVPVDGGGVEVACANCGKQGSDTVKLKGCTACHLVKYCGVDCQRAHRKQHKRACKKRAAELKDEQLYSQGRERPEGDFCPICTLPIPDADDDDRLAMIQARVAKKDPEAITFLGQKYFHGTLGLQKDVRRAFELFTDAAELGSIQALFSLGNAYRLGEGVQKDMAKAVELYEKAAMQGHVESRHNLGQSEVEKGNYDRAVRHYLISAKMGDVGSLKFIKYMFTEGLATKDQYAEALKGYQDAVEETKSHDRDEAKRLRN</sequence>
<dbReference type="GO" id="GO:0005789">
    <property type="term" value="C:endoplasmic reticulum membrane"/>
    <property type="evidence" value="ECO:0007669"/>
    <property type="project" value="TreeGrafter"/>
</dbReference>
<dbReference type="eggNOG" id="KOG1550">
    <property type="taxonomic scope" value="Eukaryota"/>
</dbReference>
<dbReference type="PANTHER" id="PTHR11102">
    <property type="entry name" value="SEL-1-LIKE PROTEIN"/>
    <property type="match status" value="1"/>
</dbReference>
<feature type="region of interest" description="Disordered" evidence="6">
    <location>
        <begin position="136"/>
        <end position="164"/>
    </location>
</feature>
<protein>
    <recommendedName>
        <fullName evidence="7">MYND-type domain-containing protein</fullName>
    </recommendedName>
</protein>
<comment type="caution">
    <text evidence="8">The sequence shown here is derived from an EMBL/GenBank/DDBJ whole genome shotgun (WGS) entry which is preliminary data.</text>
</comment>
<dbReference type="Gene3D" id="1.25.40.10">
    <property type="entry name" value="Tetratricopeptide repeat domain"/>
    <property type="match status" value="1"/>
</dbReference>
<accession>K0R8E6</accession>
<dbReference type="InterPro" id="IPR050767">
    <property type="entry name" value="Sel1_AlgK"/>
</dbReference>
<feature type="region of interest" description="Disordered" evidence="6">
    <location>
        <begin position="234"/>
        <end position="263"/>
    </location>
</feature>
<dbReference type="AlphaFoldDB" id="K0R8E6"/>
<proteinExistence type="inferred from homology"/>
<dbReference type="Pfam" id="PF01753">
    <property type="entry name" value="zf-MYND"/>
    <property type="match status" value="1"/>
</dbReference>
<name>K0R8E6_THAOC</name>
<dbReference type="InterPro" id="IPR002893">
    <property type="entry name" value="Znf_MYND"/>
</dbReference>
<dbReference type="SUPFAM" id="SSF81901">
    <property type="entry name" value="HCP-like"/>
    <property type="match status" value="1"/>
</dbReference>
<keyword evidence="9" id="KW-1185">Reference proteome</keyword>
<dbReference type="InterPro" id="IPR006597">
    <property type="entry name" value="Sel1-like"/>
</dbReference>
<evidence type="ECO:0000256" key="6">
    <source>
        <dbReference type="SAM" id="MobiDB-lite"/>
    </source>
</evidence>
<dbReference type="EMBL" id="AGNL01048840">
    <property type="protein sequence ID" value="EJK45066.1"/>
    <property type="molecule type" value="Genomic_DNA"/>
</dbReference>
<dbReference type="OrthoDB" id="272077at2759"/>
<feature type="non-terminal residue" evidence="8">
    <location>
        <position position="1"/>
    </location>
</feature>
<evidence type="ECO:0000256" key="3">
    <source>
        <dbReference type="ARBA" id="ARBA00022833"/>
    </source>
</evidence>
<evidence type="ECO:0000256" key="4">
    <source>
        <dbReference type="ARBA" id="ARBA00038101"/>
    </source>
</evidence>
<dbReference type="Proteomes" id="UP000266841">
    <property type="component" value="Unassembled WGS sequence"/>
</dbReference>